<dbReference type="NCBIfam" id="TIGR01979">
    <property type="entry name" value="sufS"/>
    <property type="match status" value="1"/>
</dbReference>
<dbReference type="GO" id="GO:0030170">
    <property type="term" value="F:pyridoxal phosphate binding"/>
    <property type="evidence" value="ECO:0007669"/>
    <property type="project" value="UniProtKB-UniRule"/>
</dbReference>
<dbReference type="CDD" id="cd06453">
    <property type="entry name" value="SufS_like"/>
    <property type="match status" value="1"/>
</dbReference>
<dbReference type="Proteomes" id="UP000034050">
    <property type="component" value="Unassembled WGS sequence"/>
</dbReference>
<dbReference type="PATRIC" id="fig|1618446.3.peg.148"/>
<dbReference type="PROSITE" id="PS00595">
    <property type="entry name" value="AA_TRANSFER_CLASS_5"/>
    <property type="match status" value="1"/>
</dbReference>
<comment type="function">
    <text evidence="8">Catalyzes the removal of elemental sulfur and selenium atoms from L-cysteine, L-cystine, L-selenocysteine, and L-selenocystine to produce L-alanine.</text>
</comment>
<organism evidence="10 11">
    <name type="scientific">Candidatus Gottesmanbacteria bacterium GW2011_GWB1_43_11</name>
    <dbReference type="NCBI Taxonomy" id="1618446"/>
    <lineage>
        <taxon>Bacteria</taxon>
        <taxon>Candidatus Gottesmaniibacteriota</taxon>
    </lineage>
</organism>
<keyword evidence="5 8" id="KW-0663">Pyridoxal phosphate</keyword>
<dbReference type="InterPro" id="IPR020578">
    <property type="entry name" value="Aminotrans_V_PyrdxlP_BS"/>
</dbReference>
<evidence type="ECO:0000313" key="11">
    <source>
        <dbReference type="Proteomes" id="UP000034050"/>
    </source>
</evidence>
<feature type="domain" description="Aminotransferase class V" evidence="9">
    <location>
        <begin position="21"/>
        <end position="389"/>
    </location>
</feature>
<evidence type="ECO:0000256" key="6">
    <source>
        <dbReference type="ARBA" id="ARBA00050776"/>
    </source>
</evidence>
<dbReference type="GO" id="GO:0006534">
    <property type="term" value="P:cysteine metabolic process"/>
    <property type="evidence" value="ECO:0007669"/>
    <property type="project" value="UniProtKB-UniRule"/>
</dbReference>
<dbReference type="InterPro" id="IPR015421">
    <property type="entry name" value="PyrdxlP-dep_Trfase_major"/>
</dbReference>
<dbReference type="InterPro" id="IPR015424">
    <property type="entry name" value="PyrdxlP-dep_Trfase"/>
</dbReference>
<dbReference type="EC" id="2.8.1.7" evidence="3 8"/>
<accession>A0A0G1EWB2</accession>
<gene>
    <name evidence="10" type="ORF">UV61_C0002G0027</name>
</gene>
<dbReference type="PANTHER" id="PTHR43586:SF8">
    <property type="entry name" value="CYSTEINE DESULFURASE 1, CHLOROPLASTIC"/>
    <property type="match status" value="1"/>
</dbReference>
<evidence type="ECO:0000256" key="4">
    <source>
        <dbReference type="ARBA" id="ARBA00022679"/>
    </source>
</evidence>
<dbReference type="GO" id="GO:0031071">
    <property type="term" value="F:cysteine desulfurase activity"/>
    <property type="evidence" value="ECO:0007669"/>
    <property type="project" value="UniProtKB-UniRule"/>
</dbReference>
<dbReference type="Gene3D" id="3.90.1150.10">
    <property type="entry name" value="Aspartate Aminotransferase, domain 1"/>
    <property type="match status" value="1"/>
</dbReference>
<evidence type="ECO:0000256" key="3">
    <source>
        <dbReference type="ARBA" id="ARBA00012239"/>
    </source>
</evidence>
<dbReference type="EMBL" id="LCFD01000002">
    <property type="protein sequence ID" value="KKS87306.1"/>
    <property type="molecule type" value="Genomic_DNA"/>
</dbReference>
<reference evidence="10 11" key="1">
    <citation type="journal article" date="2015" name="Nature">
        <title>rRNA introns, odd ribosomes, and small enigmatic genomes across a large radiation of phyla.</title>
        <authorList>
            <person name="Brown C.T."/>
            <person name="Hug L.A."/>
            <person name="Thomas B.C."/>
            <person name="Sharon I."/>
            <person name="Castelle C.J."/>
            <person name="Singh A."/>
            <person name="Wilkins M.J."/>
            <person name="Williams K.H."/>
            <person name="Banfield J.F."/>
        </authorList>
    </citation>
    <scope>NUCLEOTIDE SEQUENCE [LARGE SCALE GENOMIC DNA]</scope>
</reference>
<evidence type="ECO:0000256" key="2">
    <source>
        <dbReference type="ARBA" id="ARBA00010447"/>
    </source>
</evidence>
<dbReference type="InterPro" id="IPR000192">
    <property type="entry name" value="Aminotrans_V_dom"/>
</dbReference>
<dbReference type="SUPFAM" id="SSF53383">
    <property type="entry name" value="PLP-dependent transferases"/>
    <property type="match status" value="1"/>
</dbReference>
<protein>
    <recommendedName>
        <fullName evidence="3 8">Cysteine desulfurase</fullName>
        <ecNumber evidence="3 8">2.8.1.7</ecNumber>
    </recommendedName>
</protein>
<evidence type="ECO:0000256" key="1">
    <source>
        <dbReference type="ARBA" id="ARBA00001933"/>
    </source>
</evidence>
<evidence type="ECO:0000256" key="5">
    <source>
        <dbReference type="ARBA" id="ARBA00022898"/>
    </source>
</evidence>
<dbReference type="InterPro" id="IPR015422">
    <property type="entry name" value="PyrdxlP-dep_Trfase_small"/>
</dbReference>
<dbReference type="AlphaFoldDB" id="A0A0G1EWB2"/>
<evidence type="ECO:0000259" key="9">
    <source>
        <dbReference type="Pfam" id="PF00266"/>
    </source>
</evidence>
<sequence>MIDGNQIKKDFPIYRHQPNLVYLDTTATSLKPQQVIDKENEYYTKYSANIFRGIYKISEKATEEYERVREKIAHFIGAKSAGEIVFVRNATEAINLVAAGVGKTLKTGDEIVTTIMEHHSNFVPWQQRALKKHIAYHVSRITSEGKLDEKDLLGKINNKTRMVAFTHVSNVLGTINPVKTLIKKIKAKNPHCLILVDGAQAAAHFKIDVRDLGCDFYVFSSHKMLGPTGVGVLWGRYELLDNMNPYQYGGEMISAVYVDRTEFKDPPHKFEAGTPHIAGVIGLGAAIDYLRVLGMDKVRQHEIEMTSYALKLLRSLKGLKIYGPQNPENRGGVIAFTIERIHAHDIAQILDSNNICIRAGHHCAMPLHLSLDVASTARASFYVYTTKEDCPEKETKEKTNP</sequence>
<evidence type="ECO:0000256" key="7">
    <source>
        <dbReference type="RuleBase" id="RU004504"/>
    </source>
</evidence>
<proteinExistence type="inferred from homology"/>
<dbReference type="InterPro" id="IPR010970">
    <property type="entry name" value="Cys_dSase_SufS"/>
</dbReference>
<comment type="cofactor">
    <cofactor evidence="1 7">
        <name>pyridoxal 5'-phosphate</name>
        <dbReference type="ChEBI" id="CHEBI:597326"/>
    </cofactor>
</comment>
<comment type="caution">
    <text evidence="10">The sequence shown here is derived from an EMBL/GenBank/DDBJ whole genome shotgun (WGS) entry which is preliminary data.</text>
</comment>
<keyword evidence="4 8" id="KW-0808">Transferase</keyword>
<name>A0A0G1EWB2_9BACT</name>
<dbReference type="Pfam" id="PF00266">
    <property type="entry name" value="Aminotran_5"/>
    <property type="match status" value="1"/>
</dbReference>
<comment type="catalytic activity">
    <reaction evidence="6 8">
        <text>(sulfur carrier)-H + L-cysteine = (sulfur carrier)-SH + L-alanine</text>
        <dbReference type="Rhea" id="RHEA:43892"/>
        <dbReference type="Rhea" id="RHEA-COMP:14737"/>
        <dbReference type="Rhea" id="RHEA-COMP:14739"/>
        <dbReference type="ChEBI" id="CHEBI:29917"/>
        <dbReference type="ChEBI" id="CHEBI:35235"/>
        <dbReference type="ChEBI" id="CHEBI:57972"/>
        <dbReference type="ChEBI" id="CHEBI:64428"/>
        <dbReference type="EC" id="2.8.1.7"/>
    </reaction>
</comment>
<evidence type="ECO:0000313" key="10">
    <source>
        <dbReference type="EMBL" id="KKS87306.1"/>
    </source>
</evidence>
<evidence type="ECO:0000256" key="8">
    <source>
        <dbReference type="RuleBase" id="RU004506"/>
    </source>
</evidence>
<dbReference type="STRING" id="1618446.UV61_C0002G0027"/>
<comment type="similarity">
    <text evidence="2 8">Belongs to the class-V pyridoxal-phosphate-dependent aminotransferase family. Csd subfamily.</text>
</comment>
<dbReference type="Gene3D" id="3.40.640.10">
    <property type="entry name" value="Type I PLP-dependent aspartate aminotransferase-like (Major domain)"/>
    <property type="match status" value="1"/>
</dbReference>
<dbReference type="PANTHER" id="PTHR43586">
    <property type="entry name" value="CYSTEINE DESULFURASE"/>
    <property type="match status" value="1"/>
</dbReference>